<dbReference type="InterPro" id="IPR009218">
    <property type="entry name" value="HD_phosphohydro"/>
</dbReference>
<dbReference type="Proteomes" id="UP000029385">
    <property type="component" value="Unassembled WGS sequence"/>
</dbReference>
<dbReference type="PATRIC" id="fig|1121015.4.peg.1877"/>
<dbReference type="STRING" id="1121015.GCA_000420545_02319"/>
<gene>
    <name evidence="1" type="ORF">N789_12015</name>
</gene>
<evidence type="ECO:0000313" key="2">
    <source>
        <dbReference type="Proteomes" id="UP000029385"/>
    </source>
</evidence>
<name>A0A091BEN1_9GAMM</name>
<dbReference type="EMBL" id="AVCI01000007">
    <property type="protein sequence ID" value="KFN42850.1"/>
    <property type="molecule type" value="Genomic_DNA"/>
</dbReference>
<proteinExistence type="predicted"/>
<accession>A0A091BEN1</accession>
<evidence type="ECO:0000313" key="1">
    <source>
        <dbReference type="EMBL" id="KFN42850.1"/>
    </source>
</evidence>
<evidence type="ECO:0008006" key="3">
    <source>
        <dbReference type="Google" id="ProtNLM"/>
    </source>
</evidence>
<reference evidence="1 2" key="1">
    <citation type="submission" date="2013-09" db="EMBL/GenBank/DDBJ databases">
        <title>Genome sequencing of Arenimonas oryziterrae.</title>
        <authorList>
            <person name="Chen F."/>
            <person name="Wang G."/>
        </authorList>
    </citation>
    <scope>NUCLEOTIDE SEQUENCE [LARGE SCALE GENOMIC DNA]</scope>
    <source>
        <strain evidence="1 2">YC6267</strain>
    </source>
</reference>
<sequence length="216" mass="24063">MSMNTIPHAPMPLPPGLVSLLLAAYATPIRAYHNFDHVHEVLGHYAESAQRSAWRQPREVFLAVLFHDAIYQAGRRDNEERSAVLALEAIAEHLPEAGIDGARVAELIRLTARHGRVGPDDVDEDARRFLDGDMAILGAAPAAFDAYHRGIASEYRGKLPGWLFEFNRRRFLKGLLAKERIFLSDAFHGRFDAPARVNLQRVLQAPRSVTRAGAGR</sequence>
<dbReference type="Gene3D" id="1.10.3210.10">
    <property type="entry name" value="Hypothetical protein af1432"/>
    <property type="match status" value="1"/>
</dbReference>
<protein>
    <recommendedName>
        <fullName evidence="3">HD domain-containing protein</fullName>
    </recommendedName>
</protein>
<dbReference type="AlphaFoldDB" id="A0A091BEN1"/>
<comment type="caution">
    <text evidence="1">The sequence shown here is derived from an EMBL/GenBank/DDBJ whole genome shotgun (WGS) entry which is preliminary data.</text>
</comment>
<keyword evidence="2" id="KW-1185">Reference proteome</keyword>
<dbReference type="eggNOG" id="COG4339">
    <property type="taxonomic scope" value="Bacteria"/>
</dbReference>
<dbReference type="PANTHER" id="PTHR21174:SF0">
    <property type="entry name" value="HD PHOSPHOHYDROLASE FAMILY PROTEIN-RELATED"/>
    <property type="match status" value="1"/>
</dbReference>
<organism evidence="1 2">
    <name type="scientific">Arenimonas oryziterrae DSM 21050 = YC6267</name>
    <dbReference type="NCBI Taxonomy" id="1121015"/>
    <lineage>
        <taxon>Bacteria</taxon>
        <taxon>Pseudomonadati</taxon>
        <taxon>Pseudomonadota</taxon>
        <taxon>Gammaproteobacteria</taxon>
        <taxon>Lysobacterales</taxon>
        <taxon>Lysobacteraceae</taxon>
        <taxon>Arenimonas</taxon>
    </lineage>
</organism>
<dbReference type="PANTHER" id="PTHR21174">
    <property type="match status" value="1"/>
</dbReference>
<dbReference type="PIRSF" id="PIRSF035170">
    <property type="entry name" value="HD_phosphohydro"/>
    <property type="match status" value="1"/>
</dbReference>
<dbReference type="SUPFAM" id="SSF109604">
    <property type="entry name" value="HD-domain/PDEase-like"/>
    <property type="match status" value="1"/>
</dbReference>